<evidence type="ECO:0000259" key="3">
    <source>
        <dbReference type="Pfam" id="PF18912"/>
    </source>
</evidence>
<evidence type="ECO:0000313" key="4">
    <source>
        <dbReference type="EMBL" id="MPL60865.1"/>
    </source>
</evidence>
<comment type="similarity">
    <text evidence="1">Belongs to the ComF/GntX family.</text>
</comment>
<dbReference type="SUPFAM" id="SSF53271">
    <property type="entry name" value="PRTase-like"/>
    <property type="match status" value="1"/>
</dbReference>
<feature type="domain" description="Phosphoribosyltransferase" evidence="2">
    <location>
        <begin position="197"/>
        <end position="252"/>
    </location>
</feature>
<dbReference type="PANTHER" id="PTHR47505:SF1">
    <property type="entry name" value="DNA UTILIZATION PROTEIN YHGH"/>
    <property type="match status" value="1"/>
</dbReference>
<evidence type="ECO:0000259" key="2">
    <source>
        <dbReference type="Pfam" id="PF00156"/>
    </source>
</evidence>
<accession>A0A644T1S4</accession>
<dbReference type="AlphaFoldDB" id="A0A644T1S4"/>
<reference evidence="4" key="1">
    <citation type="submission" date="2019-08" db="EMBL/GenBank/DDBJ databases">
        <authorList>
            <person name="Kucharzyk K."/>
            <person name="Murdoch R.W."/>
            <person name="Higgins S."/>
            <person name="Loffler F."/>
        </authorList>
    </citation>
    <scope>NUCLEOTIDE SEQUENCE</scope>
</reference>
<name>A0A644T1S4_9ZZZZ</name>
<evidence type="ECO:0000256" key="1">
    <source>
        <dbReference type="ARBA" id="ARBA00008007"/>
    </source>
</evidence>
<gene>
    <name evidence="4" type="ORF">SDC9_06427</name>
</gene>
<dbReference type="Gene3D" id="3.40.50.2020">
    <property type="match status" value="1"/>
</dbReference>
<dbReference type="InterPro" id="IPR051910">
    <property type="entry name" value="ComF/GntX_DNA_util-trans"/>
</dbReference>
<feature type="domain" description="Double zinc ribbon" evidence="3">
    <location>
        <begin position="23"/>
        <end position="82"/>
    </location>
</feature>
<dbReference type="EMBL" id="VSSQ01000013">
    <property type="protein sequence ID" value="MPL60865.1"/>
    <property type="molecule type" value="Genomic_DNA"/>
</dbReference>
<sequence>MGPESTAIRARMPAAIRNAARQLLQVVLPPRCIACGAAVATDFGLCGACWAETGFITGLVCDTCGAPLPGEAAGPVQCDDCLATPRPWAQGRAALRYAGTGRQLVLALKHGDRLDLARPLGAWLARAAAPLLSEDTIIAPVPLHRLRLIRRRYNQAALLSREVARAAGGTHLPDLLVRLRATPSQDGRSAAERFANLDGALTVRARHAPKIAGRPVLIVDDVMTTGATLAAAAQAVLEAGAARVSVAALARVAKDA</sequence>
<dbReference type="InterPro" id="IPR044005">
    <property type="entry name" value="DZR_2"/>
</dbReference>
<comment type="caution">
    <text evidence="4">The sequence shown here is derived from an EMBL/GenBank/DDBJ whole genome shotgun (WGS) entry which is preliminary data.</text>
</comment>
<dbReference type="InterPro" id="IPR000836">
    <property type="entry name" value="PRTase_dom"/>
</dbReference>
<dbReference type="Pfam" id="PF00156">
    <property type="entry name" value="Pribosyltran"/>
    <property type="match status" value="1"/>
</dbReference>
<dbReference type="PANTHER" id="PTHR47505">
    <property type="entry name" value="DNA UTILIZATION PROTEIN YHGH"/>
    <property type="match status" value="1"/>
</dbReference>
<protein>
    <recommendedName>
        <fullName evidence="5">Phosphoribosyltransferase domain-containing protein</fullName>
    </recommendedName>
</protein>
<dbReference type="InterPro" id="IPR029057">
    <property type="entry name" value="PRTase-like"/>
</dbReference>
<dbReference type="Pfam" id="PF18912">
    <property type="entry name" value="DZR_2"/>
    <property type="match status" value="1"/>
</dbReference>
<organism evidence="4">
    <name type="scientific">bioreactor metagenome</name>
    <dbReference type="NCBI Taxonomy" id="1076179"/>
    <lineage>
        <taxon>unclassified sequences</taxon>
        <taxon>metagenomes</taxon>
        <taxon>ecological metagenomes</taxon>
    </lineage>
</organism>
<evidence type="ECO:0008006" key="5">
    <source>
        <dbReference type="Google" id="ProtNLM"/>
    </source>
</evidence>
<proteinExistence type="inferred from homology"/>